<evidence type="ECO:0000256" key="5">
    <source>
        <dbReference type="ARBA" id="ARBA00022490"/>
    </source>
</evidence>
<keyword evidence="8 13" id="KW-0548">Nucleotidyltransferase</keyword>
<evidence type="ECO:0000256" key="12">
    <source>
        <dbReference type="ARBA" id="ARBA00048366"/>
    </source>
</evidence>
<dbReference type="GO" id="GO:0006450">
    <property type="term" value="P:regulation of translational fidelity"/>
    <property type="evidence" value="ECO:0007669"/>
    <property type="project" value="TreeGrafter"/>
</dbReference>
<dbReference type="OrthoDB" id="9814580at2"/>
<dbReference type="GO" id="GO:0008033">
    <property type="term" value="P:tRNA processing"/>
    <property type="evidence" value="ECO:0007669"/>
    <property type="project" value="UniProtKB-KW"/>
</dbReference>
<dbReference type="InterPro" id="IPR050156">
    <property type="entry name" value="TC-AMP_synthase_SUA5"/>
</dbReference>
<dbReference type="Gene3D" id="3.40.50.11030">
    <property type="entry name" value="Threonylcarbamoyl-AMP synthase, C-terminal domain"/>
    <property type="match status" value="1"/>
</dbReference>
<dbReference type="RefSeq" id="WP_093199916.1">
    <property type="nucleotide sequence ID" value="NZ_FNGS01000003.1"/>
</dbReference>
<feature type="binding site" evidence="14">
    <location>
        <position position="57"/>
    </location>
    <ligand>
        <name>L-threonine</name>
        <dbReference type="ChEBI" id="CHEBI:57926"/>
    </ligand>
</feature>
<feature type="binding site" evidence="14">
    <location>
        <position position="185"/>
    </location>
    <ligand>
        <name>ATP</name>
        <dbReference type="ChEBI" id="CHEBI:30616"/>
    </ligand>
</feature>
<comment type="catalytic activity">
    <reaction evidence="12 13">
        <text>L-threonine + hydrogencarbonate + ATP = L-threonylcarbamoyladenylate + diphosphate + H2O</text>
        <dbReference type="Rhea" id="RHEA:36407"/>
        <dbReference type="ChEBI" id="CHEBI:15377"/>
        <dbReference type="ChEBI" id="CHEBI:17544"/>
        <dbReference type="ChEBI" id="CHEBI:30616"/>
        <dbReference type="ChEBI" id="CHEBI:33019"/>
        <dbReference type="ChEBI" id="CHEBI:57926"/>
        <dbReference type="ChEBI" id="CHEBI:73682"/>
        <dbReference type="EC" id="2.7.7.87"/>
    </reaction>
</comment>
<evidence type="ECO:0000256" key="9">
    <source>
        <dbReference type="ARBA" id="ARBA00022741"/>
    </source>
</evidence>
<dbReference type="InterPro" id="IPR005145">
    <property type="entry name" value="Sua5_C"/>
</dbReference>
<evidence type="ECO:0000256" key="14">
    <source>
        <dbReference type="PIRSR" id="PIRSR004930-1"/>
    </source>
</evidence>
<dbReference type="SUPFAM" id="SSF55821">
    <property type="entry name" value="YrdC/RibB"/>
    <property type="match status" value="1"/>
</dbReference>
<feature type="binding site" evidence="14">
    <location>
        <position position="111"/>
    </location>
    <ligand>
        <name>L-threonine</name>
        <dbReference type="ChEBI" id="CHEBI:57926"/>
    </ligand>
</feature>
<dbReference type="Gene3D" id="3.90.870.10">
    <property type="entry name" value="DHBP synthase"/>
    <property type="match status" value="1"/>
</dbReference>
<gene>
    <name evidence="16" type="ORF">SAMN04488090_1511</name>
</gene>
<dbReference type="InterPro" id="IPR006070">
    <property type="entry name" value="Sua5-like_dom"/>
</dbReference>
<keyword evidence="9 13" id="KW-0547">Nucleotide-binding</keyword>
<dbReference type="EC" id="2.7.7.87" evidence="3 13"/>
<dbReference type="InterPro" id="IPR038385">
    <property type="entry name" value="Sua5/YwlC_C"/>
</dbReference>
<comment type="similarity">
    <text evidence="2 13">Belongs to the SUA5 family.</text>
</comment>
<evidence type="ECO:0000259" key="15">
    <source>
        <dbReference type="PROSITE" id="PS51163"/>
    </source>
</evidence>
<evidence type="ECO:0000256" key="4">
    <source>
        <dbReference type="ARBA" id="ARBA00015492"/>
    </source>
</evidence>
<keyword evidence="10 13" id="KW-0067">ATP-binding</keyword>
<feature type="binding site" evidence="14">
    <location>
        <position position="221"/>
    </location>
    <ligand>
        <name>ATP</name>
        <dbReference type="ChEBI" id="CHEBI:30616"/>
    </ligand>
</feature>
<evidence type="ECO:0000256" key="3">
    <source>
        <dbReference type="ARBA" id="ARBA00012584"/>
    </source>
</evidence>
<evidence type="ECO:0000256" key="8">
    <source>
        <dbReference type="ARBA" id="ARBA00022695"/>
    </source>
</evidence>
<dbReference type="EMBL" id="FNGS01000003">
    <property type="protein sequence ID" value="SDL71040.1"/>
    <property type="molecule type" value="Genomic_DNA"/>
</dbReference>
<feature type="binding site" evidence="14">
    <location>
        <position position="107"/>
    </location>
    <ligand>
        <name>ATP</name>
        <dbReference type="ChEBI" id="CHEBI:30616"/>
    </ligand>
</feature>
<name>A0A1G9M9W1_9BACT</name>
<dbReference type="NCBIfam" id="TIGR00057">
    <property type="entry name" value="L-threonylcarbamoyladenylate synthase"/>
    <property type="match status" value="1"/>
</dbReference>
<feature type="binding site" evidence="14">
    <location>
        <position position="171"/>
    </location>
    <ligand>
        <name>L-threonine</name>
        <dbReference type="ChEBI" id="CHEBI:57926"/>
    </ligand>
</feature>
<protein>
    <recommendedName>
        <fullName evidence="4 13">Threonylcarbamoyl-AMP synthase</fullName>
        <shortName evidence="13">TC-AMP synthase</shortName>
        <ecNumber evidence="3 13">2.7.7.87</ecNumber>
    </recommendedName>
    <alternativeName>
        <fullName evidence="11 13">L-threonylcarbamoyladenylate synthase</fullName>
    </alternativeName>
</protein>
<proteinExistence type="inferred from homology"/>
<dbReference type="GO" id="GO:0003725">
    <property type="term" value="F:double-stranded RNA binding"/>
    <property type="evidence" value="ECO:0007669"/>
    <property type="project" value="UniProtKB-UniRule"/>
</dbReference>
<accession>A0A1G9M9W1</accession>
<evidence type="ECO:0000256" key="2">
    <source>
        <dbReference type="ARBA" id="ARBA00007663"/>
    </source>
</evidence>
<organism evidence="16 17">
    <name type="scientific">Siphonobacter aquaeclarae</name>
    <dbReference type="NCBI Taxonomy" id="563176"/>
    <lineage>
        <taxon>Bacteria</taxon>
        <taxon>Pseudomonadati</taxon>
        <taxon>Bacteroidota</taxon>
        <taxon>Cytophagia</taxon>
        <taxon>Cytophagales</taxon>
        <taxon>Cytophagaceae</taxon>
        <taxon>Siphonobacter</taxon>
    </lineage>
</organism>
<sequence length="311" mass="33487">MIGSDISQAKAFLEAGELVAVPTETVYGLAGNALNTEAVLSIFRVKNRPAFDPLIVHTHSFDALGQWVREVPEKARLLGQKLTPGPITFLLPRTAAIPDLVTSGLDTVGIRIPNHPLTLELLKTLDFPLAAPSANPFGYISPTTAAHVEQQLGDKIPYILDGGPCEVGVESTIVGFEGDQVIVYRKGGTPVEVIEAIVGPVEVRTHSSSNPKAPGMLKSHYAPRTPLSLLRDELPENTTRAVGVLSFQRDYGLAHQEILSPSGDFAEAARNLFAAMRRLDALGLDHIYAELLPEKDLGVAINDRIRRAAAE</sequence>
<dbReference type="InterPro" id="IPR010923">
    <property type="entry name" value="T(6)A37_SUA5"/>
</dbReference>
<comment type="function">
    <text evidence="13">Required for the formation of a threonylcarbamoyl group on adenosine at position 37 (t(6)A37) in tRNAs that read codons beginning with adenine.</text>
</comment>
<feature type="binding site" evidence="14">
    <location>
        <position position="131"/>
    </location>
    <ligand>
        <name>L-threonine</name>
        <dbReference type="ChEBI" id="CHEBI:57926"/>
    </ligand>
</feature>
<feature type="binding site" evidence="14">
    <location>
        <position position="25"/>
    </location>
    <ligand>
        <name>L-threonine</name>
        <dbReference type="ChEBI" id="CHEBI:57926"/>
    </ligand>
</feature>
<dbReference type="GO" id="GO:0000049">
    <property type="term" value="F:tRNA binding"/>
    <property type="evidence" value="ECO:0007669"/>
    <property type="project" value="TreeGrafter"/>
</dbReference>
<comment type="subcellular location">
    <subcellularLocation>
        <location evidence="1 13">Cytoplasm</location>
    </subcellularLocation>
</comment>
<feature type="domain" description="YrdC-like" evidence="15">
    <location>
        <begin position="3"/>
        <end position="189"/>
    </location>
</feature>
<keyword evidence="17" id="KW-1185">Reference proteome</keyword>
<evidence type="ECO:0000256" key="7">
    <source>
        <dbReference type="ARBA" id="ARBA00022694"/>
    </source>
</evidence>
<dbReference type="PIRSF" id="PIRSF004930">
    <property type="entry name" value="Tln_factor_SUA5"/>
    <property type="match status" value="1"/>
</dbReference>
<evidence type="ECO:0000313" key="16">
    <source>
        <dbReference type="EMBL" id="SDL71040.1"/>
    </source>
</evidence>
<dbReference type="Proteomes" id="UP000198901">
    <property type="component" value="Unassembled WGS sequence"/>
</dbReference>
<dbReference type="Pfam" id="PF01300">
    <property type="entry name" value="Sua5_yciO_yrdC"/>
    <property type="match status" value="1"/>
</dbReference>
<feature type="binding site" evidence="14">
    <location>
        <position position="141"/>
    </location>
    <ligand>
        <name>ATP</name>
        <dbReference type="ChEBI" id="CHEBI:30616"/>
    </ligand>
</feature>
<dbReference type="FunFam" id="3.90.870.10:FF:000009">
    <property type="entry name" value="Threonylcarbamoyl-AMP synthase, putative"/>
    <property type="match status" value="1"/>
</dbReference>
<evidence type="ECO:0000313" key="17">
    <source>
        <dbReference type="Proteomes" id="UP000198901"/>
    </source>
</evidence>
<keyword evidence="6 13" id="KW-0808">Transferase</keyword>
<dbReference type="GO" id="GO:0061710">
    <property type="term" value="F:L-threonylcarbamoyladenylate synthase"/>
    <property type="evidence" value="ECO:0007669"/>
    <property type="project" value="UniProtKB-EC"/>
</dbReference>
<evidence type="ECO:0000256" key="10">
    <source>
        <dbReference type="ARBA" id="ARBA00022840"/>
    </source>
</evidence>
<evidence type="ECO:0000256" key="1">
    <source>
        <dbReference type="ARBA" id="ARBA00004496"/>
    </source>
</evidence>
<reference evidence="16 17" key="1">
    <citation type="submission" date="2016-10" db="EMBL/GenBank/DDBJ databases">
        <authorList>
            <person name="de Groot N.N."/>
        </authorList>
    </citation>
    <scope>NUCLEOTIDE SEQUENCE [LARGE SCALE GENOMIC DNA]</scope>
    <source>
        <strain evidence="16 17">DSM 21668</strain>
    </source>
</reference>
<dbReference type="STRING" id="563176.SAMN04488090_1511"/>
<evidence type="ECO:0000256" key="13">
    <source>
        <dbReference type="PIRNR" id="PIRNR004930"/>
    </source>
</evidence>
<dbReference type="Pfam" id="PF03481">
    <property type="entry name" value="Sua5_C"/>
    <property type="match status" value="1"/>
</dbReference>
<feature type="binding site" evidence="14">
    <location>
        <position position="133"/>
    </location>
    <ligand>
        <name>ATP</name>
        <dbReference type="ChEBI" id="CHEBI:30616"/>
    </ligand>
</feature>
<dbReference type="GO" id="GO:0005524">
    <property type="term" value="F:ATP binding"/>
    <property type="evidence" value="ECO:0007669"/>
    <property type="project" value="UniProtKB-UniRule"/>
</dbReference>
<dbReference type="GO" id="GO:0005737">
    <property type="term" value="C:cytoplasm"/>
    <property type="evidence" value="ECO:0007669"/>
    <property type="project" value="UniProtKB-SubCell"/>
</dbReference>
<dbReference type="PROSITE" id="PS51163">
    <property type="entry name" value="YRDC"/>
    <property type="match status" value="1"/>
</dbReference>
<feature type="binding site" evidence="14">
    <location>
        <position position="48"/>
    </location>
    <ligand>
        <name>ATP</name>
        <dbReference type="ChEBI" id="CHEBI:30616"/>
    </ligand>
</feature>
<evidence type="ECO:0000256" key="6">
    <source>
        <dbReference type="ARBA" id="ARBA00022679"/>
    </source>
</evidence>
<dbReference type="AlphaFoldDB" id="A0A1G9M9W1"/>
<dbReference type="PANTHER" id="PTHR17490:SF16">
    <property type="entry name" value="THREONYLCARBAMOYL-AMP SYNTHASE"/>
    <property type="match status" value="1"/>
</dbReference>
<keyword evidence="5 13" id="KW-0963">Cytoplasm</keyword>
<evidence type="ECO:0000256" key="11">
    <source>
        <dbReference type="ARBA" id="ARBA00029774"/>
    </source>
</evidence>
<dbReference type="PANTHER" id="PTHR17490">
    <property type="entry name" value="SUA5"/>
    <property type="match status" value="1"/>
</dbReference>
<dbReference type="InterPro" id="IPR017945">
    <property type="entry name" value="DHBP_synth_RibB-like_a/b_dom"/>
</dbReference>
<keyword evidence="7 13" id="KW-0819">tRNA processing</keyword>